<evidence type="ECO:0000313" key="9">
    <source>
        <dbReference type="Proteomes" id="UP000824782"/>
    </source>
</evidence>
<keyword evidence="3" id="KW-0472">Membrane</keyword>
<dbReference type="SUPFAM" id="SSF48726">
    <property type="entry name" value="Immunoglobulin"/>
    <property type="match status" value="1"/>
</dbReference>
<evidence type="ECO:0000256" key="3">
    <source>
        <dbReference type="ARBA" id="ARBA00023136"/>
    </source>
</evidence>
<reference evidence="8" key="1">
    <citation type="thesis" date="2020" institute="ProQuest LLC" country="789 East Eisenhower Parkway, Ann Arbor, MI, USA">
        <title>Comparative Genomics and Chromosome Evolution.</title>
        <authorList>
            <person name="Mudd A.B."/>
        </authorList>
    </citation>
    <scope>NUCLEOTIDE SEQUENCE</scope>
    <source>
        <strain evidence="8">237g6f4</strain>
        <tissue evidence="8">Blood</tissue>
    </source>
</reference>
<feature type="signal peptide" evidence="6">
    <location>
        <begin position="1"/>
        <end position="23"/>
    </location>
</feature>
<evidence type="ECO:0000256" key="4">
    <source>
        <dbReference type="ARBA" id="ARBA00023180"/>
    </source>
</evidence>
<gene>
    <name evidence="8" type="ORF">GDO81_026355</name>
</gene>
<organism evidence="8 9">
    <name type="scientific">Engystomops pustulosus</name>
    <name type="common">Tungara frog</name>
    <name type="synonym">Physalaemus pustulosus</name>
    <dbReference type="NCBI Taxonomy" id="76066"/>
    <lineage>
        <taxon>Eukaryota</taxon>
        <taxon>Metazoa</taxon>
        <taxon>Chordata</taxon>
        <taxon>Craniata</taxon>
        <taxon>Vertebrata</taxon>
        <taxon>Euteleostomi</taxon>
        <taxon>Amphibia</taxon>
        <taxon>Batrachia</taxon>
        <taxon>Anura</taxon>
        <taxon>Neobatrachia</taxon>
        <taxon>Hyloidea</taxon>
        <taxon>Leptodactylidae</taxon>
        <taxon>Leiuperinae</taxon>
        <taxon>Engystomops</taxon>
    </lineage>
</organism>
<accession>A0AAV6ZNH9</accession>
<dbReference type="InterPro" id="IPR013783">
    <property type="entry name" value="Ig-like_fold"/>
</dbReference>
<keyword evidence="9" id="KW-1185">Reference proteome</keyword>
<dbReference type="InterPro" id="IPR013106">
    <property type="entry name" value="Ig_V-set"/>
</dbReference>
<dbReference type="PANTHER" id="PTHR12080:SF121">
    <property type="entry name" value="IG-LIKE DOMAIN-CONTAINING PROTEIN-RELATED"/>
    <property type="match status" value="1"/>
</dbReference>
<feature type="chain" id="PRO_5043619417" description="Immunoglobulin V-set domain-containing protein" evidence="6">
    <location>
        <begin position="24"/>
        <end position="259"/>
    </location>
</feature>
<evidence type="ECO:0000256" key="1">
    <source>
        <dbReference type="ARBA" id="ARBA00004370"/>
    </source>
</evidence>
<protein>
    <recommendedName>
        <fullName evidence="7">Immunoglobulin V-set domain-containing protein</fullName>
    </recommendedName>
</protein>
<dbReference type="PANTHER" id="PTHR12080">
    <property type="entry name" value="SIGNALING LYMPHOCYTIC ACTIVATION MOLECULE"/>
    <property type="match status" value="1"/>
</dbReference>
<comment type="subcellular location">
    <subcellularLocation>
        <location evidence="1">Membrane</location>
    </subcellularLocation>
</comment>
<comment type="caution">
    <text evidence="8">The sequence shown here is derived from an EMBL/GenBank/DDBJ whole genome shotgun (WGS) entry which is preliminary data.</text>
</comment>
<dbReference type="Proteomes" id="UP000824782">
    <property type="component" value="Unassembled WGS sequence"/>
</dbReference>
<dbReference type="Gene3D" id="2.60.40.10">
    <property type="entry name" value="Immunoglobulins"/>
    <property type="match status" value="1"/>
</dbReference>
<keyword evidence="4" id="KW-0325">Glycoprotein</keyword>
<sequence length="259" mass="28745">MKLRRSLHAAVTAVILLVLGGEAIIQDHTPALLHGDVTISYLPTEKTGTVSEIQWTFDRNGEWINILFITGNFHNTYDSQFSGRLQKSEDSFTLTIRNLTMEDAGIYTIDVTRPQCLTQSSALSSCRFRSVFFDVVVARRTIPENKTHQGLPESVGRLASNHGSMAWSLKEMSVFVCEAPSRLPSGNRSVPGKMAEQLQYNQGDIGHILPLITRWIPACCPLLVQLTSPQLPQPRTLQTGPKVPYKSPAAKETYHNVGK</sequence>
<evidence type="ECO:0000313" key="8">
    <source>
        <dbReference type="EMBL" id="KAG8548166.1"/>
    </source>
</evidence>
<dbReference type="AlphaFoldDB" id="A0AAV6ZNH9"/>
<name>A0AAV6ZNH9_ENGPU</name>
<keyword evidence="2 6" id="KW-0732">Signal</keyword>
<dbReference type="InterPro" id="IPR015631">
    <property type="entry name" value="CD2/SLAM_rcpt"/>
</dbReference>
<dbReference type="InterPro" id="IPR036179">
    <property type="entry name" value="Ig-like_dom_sf"/>
</dbReference>
<evidence type="ECO:0000256" key="5">
    <source>
        <dbReference type="SAM" id="MobiDB-lite"/>
    </source>
</evidence>
<dbReference type="GO" id="GO:0016020">
    <property type="term" value="C:membrane"/>
    <property type="evidence" value="ECO:0007669"/>
    <property type="project" value="UniProtKB-SubCell"/>
</dbReference>
<feature type="region of interest" description="Disordered" evidence="5">
    <location>
        <begin position="235"/>
        <end position="259"/>
    </location>
</feature>
<evidence type="ECO:0000256" key="6">
    <source>
        <dbReference type="SAM" id="SignalP"/>
    </source>
</evidence>
<dbReference type="EMBL" id="WNYA01000493">
    <property type="protein sequence ID" value="KAG8548166.1"/>
    <property type="molecule type" value="Genomic_DNA"/>
</dbReference>
<feature type="domain" description="Immunoglobulin V-set" evidence="7">
    <location>
        <begin position="37"/>
        <end position="115"/>
    </location>
</feature>
<evidence type="ECO:0000259" key="7">
    <source>
        <dbReference type="Pfam" id="PF07686"/>
    </source>
</evidence>
<evidence type="ECO:0000256" key="2">
    <source>
        <dbReference type="ARBA" id="ARBA00022729"/>
    </source>
</evidence>
<dbReference type="Pfam" id="PF07686">
    <property type="entry name" value="V-set"/>
    <property type="match status" value="1"/>
</dbReference>
<proteinExistence type="predicted"/>